<name>A0ABW0YM70_9BACI</name>
<dbReference type="EMBL" id="JBHSOZ010000002">
    <property type="protein sequence ID" value="MFC5711449.1"/>
    <property type="molecule type" value="Genomic_DNA"/>
</dbReference>
<dbReference type="GO" id="GO:0016757">
    <property type="term" value="F:glycosyltransferase activity"/>
    <property type="evidence" value="ECO:0007669"/>
    <property type="project" value="UniProtKB-KW"/>
</dbReference>
<feature type="domain" description="Glycosyltransferase 2-like" evidence="4">
    <location>
        <begin position="6"/>
        <end position="164"/>
    </location>
</feature>
<dbReference type="EC" id="2.4.-.-" evidence="5"/>
<keyword evidence="6" id="KW-1185">Reference proteome</keyword>
<dbReference type="InterPro" id="IPR001173">
    <property type="entry name" value="Glyco_trans_2-like"/>
</dbReference>
<dbReference type="PANTHER" id="PTHR43685">
    <property type="entry name" value="GLYCOSYLTRANSFERASE"/>
    <property type="match status" value="1"/>
</dbReference>
<dbReference type="Proteomes" id="UP001596142">
    <property type="component" value="Unassembled WGS sequence"/>
</dbReference>
<dbReference type="RefSeq" id="WP_385937712.1">
    <property type="nucleotide sequence ID" value="NZ_JBHSOZ010000002.1"/>
</dbReference>
<dbReference type="PANTHER" id="PTHR43685:SF5">
    <property type="entry name" value="GLYCOSYLTRANSFERASE EPSE-RELATED"/>
    <property type="match status" value="1"/>
</dbReference>
<organism evidence="5 6">
    <name type="scientific">Thalassorhabdus alkalitolerans</name>
    <dbReference type="NCBI Taxonomy" id="2282697"/>
    <lineage>
        <taxon>Bacteria</taxon>
        <taxon>Bacillati</taxon>
        <taxon>Bacillota</taxon>
        <taxon>Bacilli</taxon>
        <taxon>Bacillales</taxon>
        <taxon>Bacillaceae</taxon>
        <taxon>Thalassorhabdus</taxon>
    </lineage>
</organism>
<dbReference type="SUPFAM" id="SSF53448">
    <property type="entry name" value="Nucleotide-diphospho-sugar transferases"/>
    <property type="match status" value="1"/>
</dbReference>
<dbReference type="Gene3D" id="3.90.550.10">
    <property type="entry name" value="Spore Coat Polysaccharide Biosynthesis Protein SpsA, Chain A"/>
    <property type="match status" value="1"/>
</dbReference>
<protein>
    <submittedName>
        <fullName evidence="5">Glycosyltransferase</fullName>
        <ecNumber evidence="5">2.4.-.-</ecNumber>
    </submittedName>
</protein>
<keyword evidence="2 5" id="KW-0328">Glycosyltransferase</keyword>
<dbReference type="InterPro" id="IPR029044">
    <property type="entry name" value="Nucleotide-diphossugar_trans"/>
</dbReference>
<reference evidence="6" key="1">
    <citation type="journal article" date="2019" name="Int. J. Syst. Evol. Microbiol.">
        <title>The Global Catalogue of Microorganisms (GCM) 10K type strain sequencing project: providing services to taxonomists for standard genome sequencing and annotation.</title>
        <authorList>
            <consortium name="The Broad Institute Genomics Platform"/>
            <consortium name="The Broad Institute Genome Sequencing Center for Infectious Disease"/>
            <person name="Wu L."/>
            <person name="Ma J."/>
        </authorList>
    </citation>
    <scope>NUCLEOTIDE SEQUENCE [LARGE SCALE GENOMIC DNA]</scope>
    <source>
        <strain evidence="6">CECT 7184</strain>
    </source>
</reference>
<evidence type="ECO:0000256" key="2">
    <source>
        <dbReference type="ARBA" id="ARBA00022676"/>
    </source>
</evidence>
<evidence type="ECO:0000256" key="1">
    <source>
        <dbReference type="ARBA" id="ARBA00006739"/>
    </source>
</evidence>
<keyword evidence="3 5" id="KW-0808">Transferase</keyword>
<comment type="similarity">
    <text evidence="1">Belongs to the glycosyltransferase 2 family.</text>
</comment>
<evidence type="ECO:0000256" key="3">
    <source>
        <dbReference type="ARBA" id="ARBA00022679"/>
    </source>
</evidence>
<comment type="caution">
    <text evidence="5">The sequence shown here is derived from an EMBL/GenBank/DDBJ whole genome shotgun (WGS) entry which is preliminary data.</text>
</comment>
<dbReference type="Pfam" id="PF00535">
    <property type="entry name" value="Glycos_transf_2"/>
    <property type="match status" value="1"/>
</dbReference>
<accession>A0ABW0YM70</accession>
<evidence type="ECO:0000313" key="5">
    <source>
        <dbReference type="EMBL" id="MFC5711449.1"/>
    </source>
</evidence>
<dbReference type="InterPro" id="IPR050834">
    <property type="entry name" value="Glycosyltransf_2"/>
</dbReference>
<evidence type="ECO:0000259" key="4">
    <source>
        <dbReference type="Pfam" id="PF00535"/>
    </source>
</evidence>
<gene>
    <name evidence="5" type="ORF">ACFPU1_01500</name>
</gene>
<proteinExistence type="inferred from homology"/>
<sequence length="271" mass="31515">MNPQVTVLMSVYNEKSHLDESIKSILNQSFSDFEFLIIDDCSNDGSNKIIEEYAKKDKRIKLVRNNTNRGLSYNLAEGVDLASAPWIARMDADDIAFQNRLSTQINFIKQNPDIDVVGSFVIDIDKSGNEIELRKVPTTHSKIAKLIWTCPFIHPTVLFRKDAIIRAGSYNRRLRRRQDYDLWFRCHAEKLKFHNLEKPLLYYRSTDDYYKKNNFKVQLQQVKMGFSGARMVNASPMAYLGITIAFSKGILPYRIRKPINRLLKNCDPRRV</sequence>
<evidence type="ECO:0000313" key="6">
    <source>
        <dbReference type="Proteomes" id="UP001596142"/>
    </source>
</evidence>